<dbReference type="PANTHER" id="PTHR43736">
    <property type="entry name" value="ADP-RIBOSE PYROPHOSPHATASE"/>
    <property type="match status" value="1"/>
</dbReference>
<evidence type="ECO:0000256" key="1">
    <source>
        <dbReference type="ARBA" id="ARBA00005582"/>
    </source>
</evidence>
<dbReference type="PROSITE" id="PS51462">
    <property type="entry name" value="NUDIX"/>
    <property type="match status" value="1"/>
</dbReference>
<dbReference type="EMBL" id="PVXQ01000021">
    <property type="protein sequence ID" value="PRR82025.1"/>
    <property type="molecule type" value="Genomic_DNA"/>
</dbReference>
<dbReference type="PANTHER" id="PTHR43736:SF1">
    <property type="entry name" value="DIHYDRONEOPTERIN TRIPHOSPHATE DIPHOSPHATASE"/>
    <property type="match status" value="1"/>
</dbReference>
<dbReference type="InterPro" id="IPR000086">
    <property type="entry name" value="NUDIX_hydrolase_dom"/>
</dbReference>
<dbReference type="InterPro" id="IPR059176">
    <property type="entry name" value="UDP-X_N"/>
</dbReference>
<dbReference type="RefSeq" id="WP_106060051.1">
    <property type="nucleotide sequence ID" value="NZ_PVXQ01000021.1"/>
</dbReference>
<dbReference type="SUPFAM" id="SSF55811">
    <property type="entry name" value="Nudix"/>
    <property type="match status" value="1"/>
</dbReference>
<comment type="caution">
    <text evidence="3">The sequence shown here is derived from an EMBL/GenBank/DDBJ whole genome shotgun (WGS) entry which is preliminary data.</text>
</comment>
<feature type="domain" description="Nudix hydrolase" evidence="2">
    <location>
        <begin position="66"/>
        <end position="194"/>
    </location>
</feature>
<reference evidence="3 4" key="1">
    <citation type="submission" date="2018-03" db="EMBL/GenBank/DDBJ databases">
        <title>Genome sequence of Clostridium vincentii DSM 10228.</title>
        <authorList>
            <person name="Poehlein A."/>
            <person name="Daniel R."/>
        </authorList>
    </citation>
    <scope>NUCLEOTIDE SEQUENCE [LARGE SCALE GENOMIC DNA]</scope>
    <source>
        <strain evidence="3 4">DSM 10228</strain>
    </source>
</reference>
<dbReference type="CDD" id="cd18889">
    <property type="entry name" value="NUDIX_ADPRase"/>
    <property type="match status" value="1"/>
</dbReference>
<dbReference type="InterPro" id="IPR015797">
    <property type="entry name" value="NUDIX_hydrolase-like_dom_sf"/>
</dbReference>
<dbReference type="Pfam" id="PF12535">
    <property type="entry name" value="Nudix_N"/>
    <property type="match status" value="1"/>
</dbReference>
<evidence type="ECO:0000313" key="3">
    <source>
        <dbReference type="EMBL" id="PRR82025.1"/>
    </source>
</evidence>
<sequence length="205" mass="23398">MEPKWLSWAKQLQSISQAGLTYSKDKYDIERFQQIRDLSAEILSEYTGINNEKIKDLFCNETGYQTPKVDVRGVIFKDDKILLVKESVDGCWSMPGGWAEVNLSIKENVIKEAKEEAGVNVVPKKLIAVLDRNKNNVPVFAYGIYKIFVLCELIDGDFEKNIETEESGFFSLADLPPLSLERNSKKQVEMCFEAKSQDNFSTMFD</sequence>
<dbReference type="Pfam" id="PF00293">
    <property type="entry name" value="NUDIX"/>
    <property type="match status" value="1"/>
</dbReference>
<dbReference type="Proteomes" id="UP000239471">
    <property type="component" value="Unassembled WGS sequence"/>
</dbReference>
<dbReference type="Gene3D" id="3.90.79.10">
    <property type="entry name" value="Nucleoside Triphosphate Pyrophosphohydrolase"/>
    <property type="match status" value="1"/>
</dbReference>
<dbReference type="Gene3D" id="6.10.250.1120">
    <property type="match status" value="1"/>
</dbReference>
<gene>
    <name evidence="3" type="ORF">CLVI_20900</name>
</gene>
<protein>
    <recommendedName>
        <fullName evidence="2">Nudix hydrolase domain-containing protein</fullName>
    </recommendedName>
</protein>
<dbReference type="AlphaFoldDB" id="A0A2T0BDS2"/>
<proteinExistence type="inferred from homology"/>
<organism evidence="3 4">
    <name type="scientific">Clostridium vincentii</name>
    <dbReference type="NCBI Taxonomy" id="52704"/>
    <lineage>
        <taxon>Bacteria</taxon>
        <taxon>Bacillati</taxon>
        <taxon>Bacillota</taxon>
        <taxon>Clostridia</taxon>
        <taxon>Eubacteriales</taxon>
        <taxon>Clostridiaceae</taxon>
        <taxon>Clostridium</taxon>
    </lineage>
</organism>
<evidence type="ECO:0000259" key="2">
    <source>
        <dbReference type="PROSITE" id="PS51462"/>
    </source>
</evidence>
<dbReference type="OrthoDB" id="9804442at2"/>
<keyword evidence="4" id="KW-1185">Reference proteome</keyword>
<accession>A0A2T0BDS2</accession>
<comment type="similarity">
    <text evidence="1">Belongs to the Nudix hydrolase family.</text>
</comment>
<evidence type="ECO:0000313" key="4">
    <source>
        <dbReference type="Proteomes" id="UP000239471"/>
    </source>
</evidence>
<name>A0A2T0BDS2_9CLOT</name>